<dbReference type="InterPro" id="IPR029058">
    <property type="entry name" value="AB_hydrolase_fold"/>
</dbReference>
<evidence type="ECO:0000313" key="2">
    <source>
        <dbReference type="EMBL" id="ASJ71508.1"/>
    </source>
</evidence>
<dbReference type="InterPro" id="IPR053145">
    <property type="entry name" value="AB_hydrolase_Est10"/>
</dbReference>
<evidence type="ECO:0000313" key="3">
    <source>
        <dbReference type="Proteomes" id="UP000250079"/>
    </source>
</evidence>
<dbReference type="AlphaFoldDB" id="A0A2Z2NPB5"/>
<dbReference type="RefSeq" id="WP_088916941.1">
    <property type="nucleotide sequence ID" value="NZ_CP018632.1"/>
</dbReference>
<gene>
    <name evidence="2" type="ORF">IMCC3135_07010</name>
</gene>
<dbReference type="GO" id="GO:0052689">
    <property type="term" value="F:carboxylic ester hydrolase activity"/>
    <property type="evidence" value="ECO:0007669"/>
    <property type="project" value="TreeGrafter"/>
</dbReference>
<dbReference type="Proteomes" id="UP000250079">
    <property type="component" value="Chromosome"/>
</dbReference>
<protein>
    <recommendedName>
        <fullName evidence="1">Serine aminopeptidase S33 domain-containing protein</fullName>
    </recommendedName>
</protein>
<dbReference type="PANTHER" id="PTHR43265:SF1">
    <property type="entry name" value="ESTERASE ESTD"/>
    <property type="match status" value="1"/>
</dbReference>
<dbReference type="OrthoDB" id="249225at2"/>
<name>A0A2Z2NPB5_9GAMM</name>
<sequence length="306" mass="34611">MVDIPDIKVLETACAFGSQCQLTGIYTAPTDRQEKQPCALFLTAGLLHHIGPTRLHVELARSLATQGVAGLRFDLSGAGDSESSSLGGDFTERSIREVTEAMDYLQHHHDHQHFVLLGLCSGADDALATAQRDPRVVGIALLNGYAYPAGRFKFHRVLKFYLPRLFMWQKLLNRTTALRQRVQSVFNQDRVSSPKNSQTDADQQALIQLDDDYRYIPPQSETGETLMRLCTAETDILFLYTGSEHDTYTYEGQLRAMFPELSDNVHLAERYLPKADHTLILKEDRETVVRWTGEWFSNSAFSRTRL</sequence>
<dbReference type="PANTHER" id="PTHR43265">
    <property type="entry name" value="ESTERASE ESTD"/>
    <property type="match status" value="1"/>
</dbReference>
<organism evidence="2 3">
    <name type="scientific">Granulosicoccus antarcticus IMCC3135</name>
    <dbReference type="NCBI Taxonomy" id="1192854"/>
    <lineage>
        <taxon>Bacteria</taxon>
        <taxon>Pseudomonadati</taxon>
        <taxon>Pseudomonadota</taxon>
        <taxon>Gammaproteobacteria</taxon>
        <taxon>Chromatiales</taxon>
        <taxon>Granulosicoccaceae</taxon>
        <taxon>Granulosicoccus</taxon>
    </lineage>
</organism>
<dbReference type="Pfam" id="PF12146">
    <property type="entry name" value="Hydrolase_4"/>
    <property type="match status" value="1"/>
</dbReference>
<evidence type="ECO:0000259" key="1">
    <source>
        <dbReference type="Pfam" id="PF12146"/>
    </source>
</evidence>
<dbReference type="EMBL" id="CP018632">
    <property type="protein sequence ID" value="ASJ71508.1"/>
    <property type="molecule type" value="Genomic_DNA"/>
</dbReference>
<feature type="domain" description="Serine aminopeptidase S33" evidence="1">
    <location>
        <begin position="43"/>
        <end position="183"/>
    </location>
</feature>
<dbReference type="SUPFAM" id="SSF53474">
    <property type="entry name" value="alpha/beta-Hydrolases"/>
    <property type="match status" value="1"/>
</dbReference>
<dbReference type="InterPro" id="IPR022742">
    <property type="entry name" value="Hydrolase_4"/>
</dbReference>
<keyword evidence="3" id="KW-1185">Reference proteome</keyword>
<accession>A0A2Z2NPB5</accession>
<dbReference type="KEGG" id="gai:IMCC3135_07010"/>
<dbReference type="Gene3D" id="3.40.50.1820">
    <property type="entry name" value="alpha/beta hydrolase"/>
    <property type="match status" value="1"/>
</dbReference>
<reference evidence="2 3" key="1">
    <citation type="submission" date="2016-12" db="EMBL/GenBank/DDBJ databases">
        <authorList>
            <person name="Song W.-J."/>
            <person name="Kurnit D.M."/>
        </authorList>
    </citation>
    <scope>NUCLEOTIDE SEQUENCE [LARGE SCALE GENOMIC DNA]</scope>
    <source>
        <strain evidence="2 3">IMCC3135</strain>
    </source>
</reference>
<proteinExistence type="predicted"/>